<feature type="compositionally biased region" description="Low complexity" evidence="1">
    <location>
        <begin position="17"/>
        <end position="26"/>
    </location>
</feature>
<proteinExistence type="predicted"/>
<reference evidence="2 3" key="1">
    <citation type="submission" date="2021-08" db="EMBL/GenBank/DDBJ databases">
        <title>Draft Genome Sequence of Phanerochaete sordida strain YK-624.</title>
        <authorList>
            <person name="Mori T."/>
            <person name="Dohra H."/>
            <person name="Suzuki T."/>
            <person name="Kawagishi H."/>
            <person name="Hirai H."/>
        </authorList>
    </citation>
    <scope>NUCLEOTIDE SEQUENCE [LARGE SCALE GENOMIC DNA]</scope>
    <source>
        <strain evidence="2 3">YK-624</strain>
    </source>
</reference>
<keyword evidence="3" id="KW-1185">Reference proteome</keyword>
<dbReference type="Proteomes" id="UP000703269">
    <property type="component" value="Unassembled WGS sequence"/>
</dbReference>
<organism evidence="2 3">
    <name type="scientific">Phanerochaete sordida</name>
    <dbReference type="NCBI Taxonomy" id="48140"/>
    <lineage>
        <taxon>Eukaryota</taxon>
        <taxon>Fungi</taxon>
        <taxon>Dikarya</taxon>
        <taxon>Basidiomycota</taxon>
        <taxon>Agaricomycotina</taxon>
        <taxon>Agaricomycetes</taxon>
        <taxon>Polyporales</taxon>
        <taxon>Phanerochaetaceae</taxon>
        <taxon>Phanerochaete</taxon>
    </lineage>
</organism>
<feature type="compositionally biased region" description="Basic residues" evidence="1">
    <location>
        <begin position="1"/>
        <end position="10"/>
    </location>
</feature>
<feature type="region of interest" description="Disordered" evidence="1">
    <location>
        <begin position="1"/>
        <end position="89"/>
    </location>
</feature>
<evidence type="ECO:0000313" key="3">
    <source>
        <dbReference type="Proteomes" id="UP000703269"/>
    </source>
</evidence>
<gene>
    <name evidence="2" type="ORF">PsYK624_059610</name>
</gene>
<evidence type="ECO:0000256" key="1">
    <source>
        <dbReference type="SAM" id="MobiDB-lite"/>
    </source>
</evidence>
<protein>
    <submittedName>
        <fullName evidence="2">Uncharacterized protein</fullName>
    </submittedName>
</protein>
<comment type="caution">
    <text evidence="2">The sequence shown here is derived from an EMBL/GenBank/DDBJ whole genome shotgun (WGS) entry which is preliminary data.</text>
</comment>
<name>A0A9P3G7V6_9APHY</name>
<dbReference type="AlphaFoldDB" id="A0A9P3G7V6"/>
<evidence type="ECO:0000313" key="2">
    <source>
        <dbReference type="EMBL" id="GJE89851.1"/>
    </source>
</evidence>
<dbReference type="EMBL" id="BPQB01000014">
    <property type="protein sequence ID" value="GJE89851.1"/>
    <property type="molecule type" value="Genomic_DNA"/>
</dbReference>
<accession>A0A9P3G7V6</accession>
<sequence>MSRAPRRPQHAGHTSNAASLLSSRLPPSRPATQRTRQHLGPSPSRARGSAGALPTQTLPRYLTILNGAPGERSSHFPKPFPGAPAPGHHARSRIAQRNLAGVRPRGALAIRGLARRRRALRQRGCRRGGGVRHTSSPRGVCVPWRRGPARSGYEVGRARSLLCSLRGAAGRS</sequence>